<evidence type="ECO:0000313" key="2">
    <source>
        <dbReference type="Proteomes" id="UP000198615"/>
    </source>
</evidence>
<evidence type="ECO:0000313" key="1">
    <source>
        <dbReference type="EMBL" id="SDG08351.1"/>
    </source>
</evidence>
<dbReference type="Proteomes" id="UP000198615">
    <property type="component" value="Unassembled WGS sequence"/>
</dbReference>
<dbReference type="RefSeq" id="WP_028795945.1">
    <property type="nucleotide sequence ID" value="NZ_FNBW01000010.1"/>
</dbReference>
<dbReference type="InterPro" id="IPR025226">
    <property type="entry name" value="DUF4170"/>
</dbReference>
<gene>
    <name evidence="1" type="ORF">SAMN05660686_03288</name>
</gene>
<name>A0A8G2BJM3_9PROT</name>
<protein>
    <recommendedName>
        <fullName evidence="3">DUF4170 domain-containing protein</fullName>
    </recommendedName>
</protein>
<evidence type="ECO:0008006" key="3">
    <source>
        <dbReference type="Google" id="ProtNLM"/>
    </source>
</evidence>
<accession>A0A8G2BJM3</accession>
<dbReference type="EMBL" id="FNBW01000010">
    <property type="protein sequence ID" value="SDG08351.1"/>
    <property type="molecule type" value="Genomic_DNA"/>
</dbReference>
<comment type="caution">
    <text evidence="1">The sequence shown here is derived from an EMBL/GenBank/DDBJ whole genome shotgun (WGS) entry which is preliminary data.</text>
</comment>
<dbReference type="Gene3D" id="3.30.70.2400">
    <property type="entry name" value="Uncharacterised protein PF13773, DUF4170"/>
    <property type="match status" value="1"/>
</dbReference>
<dbReference type="AlphaFoldDB" id="A0A8G2BJM3"/>
<dbReference type="Pfam" id="PF13773">
    <property type="entry name" value="DUF4170"/>
    <property type="match status" value="1"/>
</dbReference>
<dbReference type="OrthoDB" id="9800646at2"/>
<reference evidence="1 2" key="1">
    <citation type="submission" date="2016-10" db="EMBL/GenBank/DDBJ databases">
        <authorList>
            <person name="Varghese N."/>
            <person name="Submissions S."/>
        </authorList>
    </citation>
    <scope>NUCLEOTIDE SEQUENCE [LARGE SCALE GENOMIC DNA]</scope>
    <source>
        <strain evidence="1 2">DSM 18839</strain>
    </source>
</reference>
<sequence>MPEHRYWVIGGEYASTAFDRVVEGTERILGPYLCRDEAHKAWEEVAVETRAICLARFTIVQEGARAA</sequence>
<organism evidence="1 2">
    <name type="scientific">Thalassobaculum litoreum DSM 18839</name>
    <dbReference type="NCBI Taxonomy" id="1123362"/>
    <lineage>
        <taxon>Bacteria</taxon>
        <taxon>Pseudomonadati</taxon>
        <taxon>Pseudomonadota</taxon>
        <taxon>Alphaproteobacteria</taxon>
        <taxon>Rhodospirillales</taxon>
        <taxon>Thalassobaculaceae</taxon>
        <taxon>Thalassobaculum</taxon>
    </lineage>
</organism>
<proteinExistence type="predicted"/>
<keyword evidence="2" id="KW-1185">Reference proteome</keyword>